<dbReference type="AlphaFoldDB" id="A0AAW2Z6T3"/>
<reference evidence="2 3" key="1">
    <citation type="submission" date="2024-03" db="EMBL/GenBank/DDBJ databases">
        <title>The Acrasis kona genome and developmental transcriptomes reveal deep origins of eukaryotic multicellular pathways.</title>
        <authorList>
            <person name="Sheikh S."/>
            <person name="Fu C.-J."/>
            <person name="Brown M.W."/>
            <person name="Baldauf S.L."/>
        </authorList>
    </citation>
    <scope>NUCLEOTIDE SEQUENCE [LARGE SCALE GENOMIC DNA]</scope>
    <source>
        <strain evidence="2 3">ATCC MYA-3509</strain>
    </source>
</reference>
<evidence type="ECO:0000256" key="1">
    <source>
        <dbReference type="SAM" id="MobiDB-lite"/>
    </source>
</evidence>
<feature type="region of interest" description="Disordered" evidence="1">
    <location>
        <begin position="88"/>
        <end position="130"/>
    </location>
</feature>
<sequence>MLELTDSDIENISELIERSIMPLSVLDNSYPSSSTETEPCSAVGEDCFDQDNQFFWGANEQENSHFTSHQLVTEDYFELIQQGLKMDVEKRNMQESQTIDPSSSQKENKSPKKRVVQQEPSSSKKTRMYDEFIEESEEKIVASSRNRAVASGGEKRLIYGGKPARRTRKCPEDDFQVHFTFK</sequence>
<proteinExistence type="predicted"/>
<organism evidence="2 3">
    <name type="scientific">Acrasis kona</name>
    <dbReference type="NCBI Taxonomy" id="1008807"/>
    <lineage>
        <taxon>Eukaryota</taxon>
        <taxon>Discoba</taxon>
        <taxon>Heterolobosea</taxon>
        <taxon>Tetramitia</taxon>
        <taxon>Eutetramitia</taxon>
        <taxon>Acrasidae</taxon>
        <taxon>Acrasis</taxon>
    </lineage>
</organism>
<dbReference type="EMBL" id="JAOPGA020001145">
    <property type="protein sequence ID" value="KAL0485516.1"/>
    <property type="molecule type" value="Genomic_DNA"/>
</dbReference>
<protein>
    <submittedName>
        <fullName evidence="2">Uncharacterized protein</fullName>
    </submittedName>
</protein>
<comment type="caution">
    <text evidence="2">The sequence shown here is derived from an EMBL/GenBank/DDBJ whole genome shotgun (WGS) entry which is preliminary data.</text>
</comment>
<feature type="compositionally biased region" description="Polar residues" evidence="1">
    <location>
        <begin position="94"/>
        <end position="105"/>
    </location>
</feature>
<keyword evidence="3" id="KW-1185">Reference proteome</keyword>
<evidence type="ECO:0000313" key="3">
    <source>
        <dbReference type="Proteomes" id="UP001431209"/>
    </source>
</evidence>
<gene>
    <name evidence="2" type="ORF">AKO1_003122</name>
</gene>
<name>A0AAW2Z6T3_9EUKA</name>
<dbReference type="Proteomes" id="UP001431209">
    <property type="component" value="Unassembled WGS sequence"/>
</dbReference>
<accession>A0AAW2Z6T3</accession>
<evidence type="ECO:0000313" key="2">
    <source>
        <dbReference type="EMBL" id="KAL0485516.1"/>
    </source>
</evidence>